<comment type="caution">
    <text evidence="1">The sequence shown here is derived from an EMBL/GenBank/DDBJ whole genome shotgun (WGS) entry which is preliminary data.</text>
</comment>
<protein>
    <submittedName>
        <fullName evidence="1">Uncharacterized protein</fullName>
    </submittedName>
</protein>
<evidence type="ECO:0000313" key="2">
    <source>
        <dbReference type="Proteomes" id="UP000275865"/>
    </source>
</evidence>
<reference evidence="1 2" key="1">
    <citation type="submission" date="2018-09" db="EMBL/GenBank/DDBJ databases">
        <title>Micromonospora sp. nov. MS1-9, isolated from a root of Musa sp.</title>
        <authorList>
            <person name="Kuncharoen N."/>
            <person name="Kudo T."/>
            <person name="Ohkuma M."/>
            <person name="Yuki M."/>
            <person name="Tanasupawat S."/>
        </authorList>
    </citation>
    <scope>NUCLEOTIDE SEQUENCE [LARGE SCALE GENOMIC DNA]</scope>
    <source>
        <strain evidence="1 2">MS1-9</strain>
    </source>
</reference>
<sequence>MAGVERKDRAIKLVVGGNVGHVYELPAHLVSDLIARTTFMGFKVLQEDLQASPEVWGRRDSGNEQF</sequence>
<proteinExistence type="predicted"/>
<evidence type="ECO:0000313" key="1">
    <source>
        <dbReference type="EMBL" id="RKN34773.1"/>
    </source>
</evidence>
<dbReference type="AlphaFoldDB" id="A0A3A9YD30"/>
<name>A0A3A9YD30_9ACTN</name>
<gene>
    <name evidence="1" type="ORF">D7044_08195</name>
</gene>
<dbReference type="EMBL" id="RAZT01000003">
    <property type="protein sequence ID" value="RKN34773.1"/>
    <property type="molecule type" value="Genomic_DNA"/>
</dbReference>
<organism evidence="1 2">
    <name type="scientific">Micromonospora musae</name>
    <dbReference type="NCBI Taxonomy" id="1894970"/>
    <lineage>
        <taxon>Bacteria</taxon>
        <taxon>Bacillati</taxon>
        <taxon>Actinomycetota</taxon>
        <taxon>Actinomycetes</taxon>
        <taxon>Micromonosporales</taxon>
        <taxon>Micromonosporaceae</taxon>
        <taxon>Micromonospora</taxon>
    </lineage>
</organism>
<dbReference type="Proteomes" id="UP000275865">
    <property type="component" value="Unassembled WGS sequence"/>
</dbReference>
<accession>A0A3A9YD30</accession>